<dbReference type="PROSITE" id="PS00086">
    <property type="entry name" value="CYTOCHROME_P450"/>
    <property type="match status" value="1"/>
</dbReference>
<keyword evidence="8" id="KW-0492">Microsome</keyword>
<reference evidence="16" key="3">
    <citation type="submission" date="2019-08" db="EMBL/GenBank/DDBJ databases">
        <authorList>
            <consortium name="Photinus pyralis genome working group"/>
            <person name="Fallon T.R."/>
            <person name="Sander Lower S.E."/>
            <person name="Weng J.-K."/>
        </authorList>
    </citation>
    <scope>NUCLEOTIDE SEQUENCE</scope>
    <source>
        <strain evidence="16">1611_PpyrPB1</strain>
        <tissue evidence="16">Whole body</tissue>
    </source>
</reference>
<evidence type="ECO:0000256" key="7">
    <source>
        <dbReference type="ARBA" id="ARBA00022824"/>
    </source>
</evidence>
<dbReference type="InParanoid" id="A0A1Y1MJI2"/>
<sequence>MILYVLLLIAFFIYFWCKVRYYTYWKNRHVPYEKPMFPFGSMLKVLTMQRNISEVCCDLYRKYNRYRYVGFFNMWSPAILVCDPEIIKEVLIRQFRSFGVWIHVPHNVDRTLSLNPFVLDGEVWKDVRGKLTSQFTGAKMKNVIPNMVHVNGRMMDYIKGQLRESCDEINVGDLSLKFTGESVYHYAYGVDGGSFSDKCPHPLEVAEQICTRNQLGKVKQMIAMMFPSLGNLIKCTFIGGPITSSFKEMILSVVKYRKDNGVTSKNYLDHLSELKSMGVPHFTSEDQLVSHAFTFFLDGTETTAITFSCTLLELAKNPAVQEQVKREMERSLKRHSNEITYDALQELDYTESVIYETLRLYTVIRLMGRVCLEDVTLPSPFFGKDGEHVRISKGTQIFMPMEEMHRDATHYPNPTEFNPDRFQDNTQRSIFMGFGDGPKLCLGKPFAMAAIKMGLIAILSDFTVELSEKMDRPVKSGNCNIFYSPEPDIWLKFVKV</sequence>
<evidence type="ECO:0000256" key="5">
    <source>
        <dbReference type="ARBA" id="ARBA00022617"/>
    </source>
</evidence>
<dbReference type="SUPFAM" id="SSF48264">
    <property type="entry name" value="Cytochrome P450"/>
    <property type="match status" value="1"/>
</dbReference>
<evidence type="ECO:0000313" key="17">
    <source>
        <dbReference type="Proteomes" id="UP000327044"/>
    </source>
</evidence>
<dbReference type="InterPro" id="IPR050476">
    <property type="entry name" value="Insect_CytP450_Detox"/>
</dbReference>
<keyword evidence="10 13" id="KW-0408">Iron</keyword>
<evidence type="ECO:0000256" key="12">
    <source>
        <dbReference type="ARBA" id="ARBA00023136"/>
    </source>
</evidence>
<gene>
    <name evidence="16" type="ORF">PPYR_04517</name>
</gene>
<comment type="subcellular location">
    <subcellularLocation>
        <location evidence="3">Endoplasmic reticulum membrane</location>
        <topology evidence="3">Peripheral membrane protein</topology>
    </subcellularLocation>
    <subcellularLocation>
        <location evidence="2">Microsome membrane</location>
        <topology evidence="2">Peripheral membrane protein</topology>
    </subcellularLocation>
</comment>
<dbReference type="InterPro" id="IPR036396">
    <property type="entry name" value="Cyt_P450_sf"/>
</dbReference>
<dbReference type="Pfam" id="PF00067">
    <property type="entry name" value="p450"/>
    <property type="match status" value="1"/>
</dbReference>
<dbReference type="InterPro" id="IPR002401">
    <property type="entry name" value="Cyt_P450_E_grp-I"/>
</dbReference>
<evidence type="ECO:0000256" key="3">
    <source>
        <dbReference type="ARBA" id="ARBA00004406"/>
    </source>
</evidence>
<evidence type="ECO:0000256" key="4">
    <source>
        <dbReference type="ARBA" id="ARBA00010617"/>
    </source>
</evidence>
<keyword evidence="9 14" id="KW-0560">Oxidoreductase</keyword>
<evidence type="ECO:0000313" key="15">
    <source>
        <dbReference type="EMBL" id="JAV85922.1"/>
    </source>
</evidence>
<comment type="similarity">
    <text evidence="4 14">Belongs to the cytochrome P450 family.</text>
</comment>
<dbReference type="Gene3D" id="1.10.630.10">
    <property type="entry name" value="Cytochrome P450"/>
    <property type="match status" value="1"/>
</dbReference>
<dbReference type="EMBL" id="GEZM01029797">
    <property type="protein sequence ID" value="JAV85922.1"/>
    <property type="molecule type" value="Transcribed_RNA"/>
</dbReference>
<dbReference type="PANTHER" id="PTHR24292:SF104">
    <property type="entry name" value="CYTOCHROME P450 308A1-RELATED"/>
    <property type="match status" value="1"/>
</dbReference>
<evidence type="ECO:0008006" key="18">
    <source>
        <dbReference type="Google" id="ProtNLM"/>
    </source>
</evidence>
<keyword evidence="6 13" id="KW-0479">Metal-binding</keyword>
<dbReference type="GO" id="GO:0020037">
    <property type="term" value="F:heme binding"/>
    <property type="evidence" value="ECO:0007669"/>
    <property type="project" value="InterPro"/>
</dbReference>
<evidence type="ECO:0000256" key="9">
    <source>
        <dbReference type="ARBA" id="ARBA00023002"/>
    </source>
</evidence>
<evidence type="ECO:0000256" key="13">
    <source>
        <dbReference type="PIRSR" id="PIRSR602401-1"/>
    </source>
</evidence>
<dbReference type="PANTHER" id="PTHR24292">
    <property type="entry name" value="CYTOCHROME P450"/>
    <property type="match status" value="1"/>
</dbReference>
<dbReference type="CDD" id="cd11056">
    <property type="entry name" value="CYP6-like"/>
    <property type="match status" value="1"/>
</dbReference>
<keyword evidence="5 13" id="KW-0349">Heme</keyword>
<dbReference type="OrthoDB" id="2789670at2759"/>
<dbReference type="GO" id="GO:0005506">
    <property type="term" value="F:iron ion binding"/>
    <property type="evidence" value="ECO:0007669"/>
    <property type="project" value="InterPro"/>
</dbReference>
<dbReference type="InterPro" id="IPR001128">
    <property type="entry name" value="Cyt_P450"/>
</dbReference>
<evidence type="ECO:0000256" key="8">
    <source>
        <dbReference type="ARBA" id="ARBA00022848"/>
    </source>
</evidence>
<keyword evidence="11 14" id="KW-0503">Monooxygenase</keyword>
<feature type="binding site" description="axial binding residue" evidence="13">
    <location>
        <position position="441"/>
    </location>
    <ligand>
        <name>heme</name>
        <dbReference type="ChEBI" id="CHEBI:30413"/>
    </ligand>
    <ligandPart>
        <name>Fe</name>
        <dbReference type="ChEBI" id="CHEBI:18248"/>
    </ligandPart>
</feature>
<evidence type="ECO:0000256" key="2">
    <source>
        <dbReference type="ARBA" id="ARBA00004174"/>
    </source>
</evidence>
<reference evidence="16 17" key="2">
    <citation type="journal article" date="2018" name="Elife">
        <title>Firefly genomes illuminate parallel origins of bioluminescence in beetles.</title>
        <authorList>
            <person name="Fallon T.R."/>
            <person name="Lower S.E."/>
            <person name="Chang C.H."/>
            <person name="Bessho-Uehara M."/>
            <person name="Martin G.J."/>
            <person name="Bewick A.J."/>
            <person name="Behringer M."/>
            <person name="Debat H.J."/>
            <person name="Wong I."/>
            <person name="Day J.C."/>
            <person name="Suvorov A."/>
            <person name="Silva C.J."/>
            <person name="Stanger-Hall K.F."/>
            <person name="Hall D.W."/>
            <person name="Schmitz R.J."/>
            <person name="Nelson D.R."/>
            <person name="Lewis S.M."/>
            <person name="Shigenobu S."/>
            <person name="Bybee S.M."/>
            <person name="Larracuente A.M."/>
            <person name="Oba Y."/>
            <person name="Weng J.K."/>
        </authorList>
    </citation>
    <scope>NUCLEOTIDE SEQUENCE [LARGE SCALE GENOMIC DNA]</scope>
    <source>
        <strain evidence="16">1611_PpyrPB1</strain>
        <tissue evidence="16">Whole body</tissue>
    </source>
</reference>
<evidence type="ECO:0000256" key="10">
    <source>
        <dbReference type="ARBA" id="ARBA00023004"/>
    </source>
</evidence>
<reference evidence="15" key="1">
    <citation type="journal article" date="2016" name="Sci. Rep.">
        <title>Molecular characterization of firefly nuptial gifts: a multi-omics approach sheds light on postcopulatory sexual selection.</title>
        <authorList>
            <person name="Al-Wathiqui N."/>
            <person name="Fallon T.R."/>
            <person name="South A."/>
            <person name="Weng J.K."/>
            <person name="Lewis S.M."/>
        </authorList>
    </citation>
    <scope>NUCLEOTIDE SEQUENCE</scope>
</reference>
<keyword evidence="12" id="KW-0472">Membrane</keyword>
<keyword evidence="7" id="KW-0256">Endoplasmic reticulum</keyword>
<keyword evidence="17" id="KW-1185">Reference proteome</keyword>
<accession>A0A1Y1MJI2</accession>
<name>A0A1Y1MJI2_PHOPY</name>
<dbReference type="Proteomes" id="UP000327044">
    <property type="component" value="Unassembled WGS sequence"/>
</dbReference>
<proteinExistence type="inferred from homology"/>
<comment type="cofactor">
    <cofactor evidence="1 13">
        <name>heme</name>
        <dbReference type="ChEBI" id="CHEBI:30413"/>
    </cofactor>
</comment>
<dbReference type="AlphaFoldDB" id="A0A1Y1MJI2"/>
<evidence type="ECO:0000313" key="16">
    <source>
        <dbReference type="EMBL" id="KAB0802331.1"/>
    </source>
</evidence>
<evidence type="ECO:0000256" key="14">
    <source>
        <dbReference type="RuleBase" id="RU000461"/>
    </source>
</evidence>
<protein>
    <recommendedName>
        <fullName evidence="18">Cytochrome P450</fullName>
    </recommendedName>
</protein>
<dbReference type="GO" id="GO:0005789">
    <property type="term" value="C:endoplasmic reticulum membrane"/>
    <property type="evidence" value="ECO:0007669"/>
    <property type="project" value="UniProtKB-SubCell"/>
</dbReference>
<evidence type="ECO:0000256" key="1">
    <source>
        <dbReference type="ARBA" id="ARBA00001971"/>
    </source>
</evidence>
<dbReference type="InterPro" id="IPR017972">
    <property type="entry name" value="Cyt_P450_CS"/>
</dbReference>
<evidence type="ECO:0000256" key="11">
    <source>
        <dbReference type="ARBA" id="ARBA00023033"/>
    </source>
</evidence>
<dbReference type="PRINTS" id="PR00385">
    <property type="entry name" value="P450"/>
</dbReference>
<evidence type="ECO:0000256" key="6">
    <source>
        <dbReference type="ARBA" id="ARBA00022723"/>
    </source>
</evidence>
<dbReference type="PRINTS" id="PR00463">
    <property type="entry name" value="EP450I"/>
</dbReference>
<dbReference type="GO" id="GO:0004497">
    <property type="term" value="F:monooxygenase activity"/>
    <property type="evidence" value="ECO:0007669"/>
    <property type="project" value="UniProtKB-KW"/>
</dbReference>
<dbReference type="EMBL" id="VVIM01000002">
    <property type="protein sequence ID" value="KAB0802331.1"/>
    <property type="molecule type" value="Genomic_DNA"/>
</dbReference>
<dbReference type="GO" id="GO:0016705">
    <property type="term" value="F:oxidoreductase activity, acting on paired donors, with incorporation or reduction of molecular oxygen"/>
    <property type="evidence" value="ECO:0007669"/>
    <property type="project" value="InterPro"/>
</dbReference>
<organism evidence="15">
    <name type="scientific">Photinus pyralis</name>
    <name type="common">Common eastern firefly</name>
    <name type="synonym">Lampyris pyralis</name>
    <dbReference type="NCBI Taxonomy" id="7054"/>
    <lineage>
        <taxon>Eukaryota</taxon>
        <taxon>Metazoa</taxon>
        <taxon>Ecdysozoa</taxon>
        <taxon>Arthropoda</taxon>
        <taxon>Hexapoda</taxon>
        <taxon>Insecta</taxon>
        <taxon>Pterygota</taxon>
        <taxon>Neoptera</taxon>
        <taxon>Endopterygota</taxon>
        <taxon>Coleoptera</taxon>
        <taxon>Polyphaga</taxon>
        <taxon>Elateriformia</taxon>
        <taxon>Elateroidea</taxon>
        <taxon>Lampyridae</taxon>
        <taxon>Lampyrinae</taxon>
        <taxon>Photinus</taxon>
    </lineage>
</organism>